<evidence type="ECO:0000256" key="2">
    <source>
        <dbReference type="ARBA" id="ARBA00022763"/>
    </source>
</evidence>
<feature type="domain" description="HhH-GPD" evidence="5">
    <location>
        <begin position="109"/>
        <end position="264"/>
    </location>
</feature>
<dbReference type="EMBL" id="JACGCM010000786">
    <property type="protein sequence ID" value="KAF6166670.1"/>
    <property type="molecule type" value="Genomic_DNA"/>
</dbReference>
<dbReference type="InterPro" id="IPR003265">
    <property type="entry name" value="HhH-GPD_domain"/>
</dbReference>
<dbReference type="GO" id="GO:0005634">
    <property type="term" value="C:nucleus"/>
    <property type="evidence" value="ECO:0007669"/>
    <property type="project" value="TreeGrafter"/>
</dbReference>
<dbReference type="SMART" id="SM00478">
    <property type="entry name" value="ENDO3c"/>
    <property type="match status" value="1"/>
</dbReference>
<sequence>MGEQSHRNTTTSPLPPSSSPHLPPQPSTSSKLPFRPRKIRKLSNTNTNTITTTSLIRIPRNLSCEDEIQLAIDYLRSSDPILSPIIDLHSRPIFNPYQPPFIALTKSILYQQLANKAGTLIYTRFMDLCGGESRILPNNVLALTPTQLRHIGISARKSSYLHDLANKYCNDILSDKKILEMDDKSLFTMLTMVKGIGSWSTHMFMIFSLRRPDVLPIGDVAFRKGVQVLYGLEELPRPSQMEHLCEKWRPYRTVGAWYMWRLSEVKAAPGIGSLVNTVESQLPHRQILDSINGVVNFG</sequence>
<keyword evidence="3" id="KW-0234">DNA repair</keyword>
<dbReference type="InterPro" id="IPR011257">
    <property type="entry name" value="DNA_glycosylase"/>
</dbReference>
<evidence type="ECO:0000256" key="1">
    <source>
        <dbReference type="ARBA" id="ARBA00010817"/>
    </source>
</evidence>
<evidence type="ECO:0000313" key="7">
    <source>
        <dbReference type="Proteomes" id="UP000541444"/>
    </source>
</evidence>
<dbReference type="GO" id="GO:0032131">
    <property type="term" value="F:alkylated DNA binding"/>
    <property type="evidence" value="ECO:0007669"/>
    <property type="project" value="TreeGrafter"/>
</dbReference>
<dbReference type="SUPFAM" id="SSF48150">
    <property type="entry name" value="DNA-glycosylase"/>
    <property type="match status" value="1"/>
</dbReference>
<protein>
    <recommendedName>
        <fullName evidence="5">HhH-GPD domain-containing protein</fullName>
    </recommendedName>
</protein>
<dbReference type="GO" id="GO:0008725">
    <property type="term" value="F:DNA-3-methyladenine glycosylase activity"/>
    <property type="evidence" value="ECO:0007669"/>
    <property type="project" value="TreeGrafter"/>
</dbReference>
<comment type="similarity">
    <text evidence="1">Belongs to the alkylbase DNA glycosidase AlkA family.</text>
</comment>
<dbReference type="InterPro" id="IPR051912">
    <property type="entry name" value="Alkylbase_DNA_Glycosylase/TA"/>
</dbReference>
<evidence type="ECO:0000256" key="3">
    <source>
        <dbReference type="ARBA" id="ARBA00023204"/>
    </source>
</evidence>
<keyword evidence="2" id="KW-0227">DNA damage</keyword>
<evidence type="ECO:0000313" key="6">
    <source>
        <dbReference type="EMBL" id="KAF6166670.1"/>
    </source>
</evidence>
<dbReference type="Gene3D" id="1.10.1670.40">
    <property type="match status" value="1"/>
</dbReference>
<feature type="region of interest" description="Disordered" evidence="4">
    <location>
        <begin position="1"/>
        <end position="46"/>
    </location>
</feature>
<reference evidence="6 7" key="1">
    <citation type="journal article" date="2020" name="IScience">
        <title>Genome Sequencing of the Endangered Kingdonia uniflora (Circaeasteraceae, Ranunculales) Reveals Potential Mechanisms of Evolutionary Specialization.</title>
        <authorList>
            <person name="Sun Y."/>
            <person name="Deng T."/>
            <person name="Zhang A."/>
            <person name="Moore M.J."/>
            <person name="Landis J.B."/>
            <person name="Lin N."/>
            <person name="Zhang H."/>
            <person name="Zhang X."/>
            <person name="Huang J."/>
            <person name="Zhang X."/>
            <person name="Sun H."/>
            <person name="Wang H."/>
        </authorList>
    </citation>
    <scope>NUCLEOTIDE SEQUENCE [LARGE SCALE GENOMIC DNA]</scope>
    <source>
        <strain evidence="6">TB1705</strain>
        <tissue evidence="6">Leaf</tissue>
    </source>
</reference>
<dbReference type="Gene3D" id="1.10.340.30">
    <property type="entry name" value="Hypothetical protein, domain 2"/>
    <property type="match status" value="1"/>
</dbReference>
<dbReference type="GO" id="GO:0032993">
    <property type="term" value="C:protein-DNA complex"/>
    <property type="evidence" value="ECO:0007669"/>
    <property type="project" value="TreeGrafter"/>
</dbReference>
<dbReference type="OrthoDB" id="415889at2759"/>
<evidence type="ECO:0000256" key="4">
    <source>
        <dbReference type="SAM" id="MobiDB-lite"/>
    </source>
</evidence>
<dbReference type="PANTHER" id="PTHR43003">
    <property type="entry name" value="DNA-3-METHYLADENINE GLYCOSYLASE"/>
    <property type="match status" value="1"/>
</dbReference>
<dbReference type="PANTHER" id="PTHR43003:SF5">
    <property type="entry name" value="DNA-3-METHYLADENINE GLYCOSYLASE"/>
    <property type="match status" value="1"/>
</dbReference>
<organism evidence="6 7">
    <name type="scientific">Kingdonia uniflora</name>
    <dbReference type="NCBI Taxonomy" id="39325"/>
    <lineage>
        <taxon>Eukaryota</taxon>
        <taxon>Viridiplantae</taxon>
        <taxon>Streptophyta</taxon>
        <taxon>Embryophyta</taxon>
        <taxon>Tracheophyta</taxon>
        <taxon>Spermatophyta</taxon>
        <taxon>Magnoliopsida</taxon>
        <taxon>Ranunculales</taxon>
        <taxon>Circaeasteraceae</taxon>
        <taxon>Kingdonia</taxon>
    </lineage>
</organism>
<dbReference type="CDD" id="cd00056">
    <property type="entry name" value="ENDO3c"/>
    <property type="match status" value="1"/>
</dbReference>
<feature type="compositionally biased region" description="Pro residues" evidence="4">
    <location>
        <begin position="13"/>
        <end position="26"/>
    </location>
</feature>
<dbReference type="Proteomes" id="UP000541444">
    <property type="component" value="Unassembled WGS sequence"/>
</dbReference>
<accession>A0A7J7NI39</accession>
<dbReference type="FunFam" id="1.10.340.30:FF:000004">
    <property type="entry name" value="DNA-3-methyladenine glycosylase II"/>
    <property type="match status" value="1"/>
</dbReference>
<keyword evidence="7" id="KW-1185">Reference proteome</keyword>
<name>A0A7J7NI39_9MAGN</name>
<dbReference type="AlphaFoldDB" id="A0A7J7NI39"/>
<dbReference type="Pfam" id="PF00730">
    <property type="entry name" value="HhH-GPD"/>
    <property type="match status" value="1"/>
</dbReference>
<dbReference type="GO" id="GO:0006307">
    <property type="term" value="P:DNA alkylation repair"/>
    <property type="evidence" value="ECO:0007669"/>
    <property type="project" value="TreeGrafter"/>
</dbReference>
<dbReference type="GO" id="GO:0006285">
    <property type="term" value="P:base-excision repair, AP site formation"/>
    <property type="evidence" value="ECO:0007669"/>
    <property type="project" value="TreeGrafter"/>
</dbReference>
<evidence type="ECO:0000259" key="5">
    <source>
        <dbReference type="SMART" id="SM00478"/>
    </source>
</evidence>
<gene>
    <name evidence="6" type="ORF">GIB67_005532</name>
</gene>
<proteinExistence type="inferred from homology"/>
<dbReference type="GO" id="GO:0043916">
    <property type="term" value="F:DNA-7-methylguanine glycosylase activity"/>
    <property type="evidence" value="ECO:0007669"/>
    <property type="project" value="TreeGrafter"/>
</dbReference>
<comment type="caution">
    <text evidence="6">The sequence shown here is derived from an EMBL/GenBank/DDBJ whole genome shotgun (WGS) entry which is preliminary data.</text>
</comment>